<evidence type="ECO:0000313" key="3">
    <source>
        <dbReference type="Proteomes" id="UP000249045"/>
    </source>
</evidence>
<reference evidence="2 3" key="1">
    <citation type="submission" date="2018-03" db="EMBL/GenBank/DDBJ databases">
        <title>Defining the species Micromonospora saelicesensis and Micromonospora noduli under the framework of genomics.</title>
        <authorList>
            <person name="Riesco R."/>
            <person name="Trujillo M.E."/>
        </authorList>
    </citation>
    <scope>NUCLEOTIDE SEQUENCE [LARGE SCALE GENOMIC DNA]</scope>
    <source>
        <strain evidence="2 3">MED15</strain>
    </source>
</reference>
<gene>
    <name evidence="2" type="ORF">MED15_00679</name>
</gene>
<feature type="compositionally biased region" description="Polar residues" evidence="1">
    <location>
        <begin position="199"/>
        <end position="224"/>
    </location>
</feature>
<dbReference type="Proteomes" id="UP000249045">
    <property type="component" value="Unassembled WGS sequence"/>
</dbReference>
<comment type="caution">
    <text evidence="2">The sequence shown here is derived from an EMBL/GenBank/DDBJ whole genome shotgun (WGS) entry which is preliminary data.</text>
</comment>
<feature type="compositionally biased region" description="Gly residues" evidence="1">
    <location>
        <begin position="167"/>
        <end position="183"/>
    </location>
</feature>
<proteinExistence type="predicted"/>
<protein>
    <submittedName>
        <fullName evidence="2">Period circadian protein</fullName>
    </submittedName>
</protein>
<dbReference type="EMBL" id="PYAC01000001">
    <property type="protein sequence ID" value="RAO24921.1"/>
    <property type="molecule type" value="Genomic_DNA"/>
</dbReference>
<feature type="compositionally biased region" description="Low complexity" evidence="1">
    <location>
        <begin position="231"/>
        <end position="265"/>
    </location>
</feature>
<evidence type="ECO:0000256" key="1">
    <source>
        <dbReference type="SAM" id="MobiDB-lite"/>
    </source>
</evidence>
<organism evidence="2 3">
    <name type="scientific">Micromonospora noduli</name>
    <dbReference type="NCBI Taxonomy" id="709876"/>
    <lineage>
        <taxon>Bacteria</taxon>
        <taxon>Bacillati</taxon>
        <taxon>Actinomycetota</taxon>
        <taxon>Actinomycetes</taxon>
        <taxon>Micromonosporales</taxon>
        <taxon>Micromonosporaceae</taxon>
        <taxon>Micromonospora</taxon>
    </lineage>
</organism>
<feature type="region of interest" description="Disordered" evidence="1">
    <location>
        <begin position="91"/>
        <end position="141"/>
    </location>
</feature>
<accession>A0ABX9D8R4</accession>
<feature type="region of interest" description="Disordered" evidence="1">
    <location>
        <begin position="159"/>
        <end position="265"/>
    </location>
</feature>
<name>A0ABX9D8R4_9ACTN</name>
<keyword evidence="3" id="KW-1185">Reference proteome</keyword>
<sequence length="367" mass="34880">MIRSCRGGGGPRSTGRLVARLSTAVTVSPGRSGEVGGDAAAVDVGESAPPVPTPVGVDASASTNAGGPGAGRAGGLGRCPVTAVIVARACSDARPSDVPPAPPRDTVAGTRVDGAGDGGEATRAPGEAEADGAGGVCGNDDGVPAGRLGRAVEGLADGVGTATADGSGSGSVDGRGSGSADGRGTGRETTAVGRGRGTVSCTSTTSATETLMASGEVATSTSGSRDGDGVSAWAGSAPRAAPSATAPSATAPSATAPSATAPSATGGRLCLSRIRRRLSAAVSPALPGPAHRSGAAGRAVAPRTLPFPPCAGSCPGRWPATPSVDICTKQCGRTCSAPGRFTPELRSVSAWGQAAGHAVGGSASTGR</sequence>
<evidence type="ECO:0000313" key="2">
    <source>
        <dbReference type="EMBL" id="RAO24921.1"/>
    </source>
</evidence>